<proteinExistence type="predicted"/>
<comment type="caution">
    <text evidence="1">The sequence shown here is derived from an EMBL/GenBank/DDBJ whole genome shotgun (WGS) entry which is preliminary data.</text>
</comment>
<accession>A0ABU3AZV8</accession>
<reference evidence="1" key="1">
    <citation type="submission" date="2024-05" db="EMBL/GenBank/DDBJ databases">
        <title>30 novel species of actinomycetes from the DSMZ collection.</title>
        <authorList>
            <person name="Nouioui I."/>
        </authorList>
    </citation>
    <scope>NUCLEOTIDE SEQUENCE</scope>
    <source>
        <strain evidence="1">DSM 40712</strain>
    </source>
</reference>
<protein>
    <submittedName>
        <fullName evidence="1">Uncharacterized protein</fullName>
    </submittedName>
</protein>
<gene>
    <name evidence="1" type="ORF">RM812_35915</name>
</gene>
<organism evidence="1 2">
    <name type="scientific">Streptomyces lancefieldiae</name>
    <dbReference type="NCBI Taxonomy" id="3075520"/>
    <lineage>
        <taxon>Bacteria</taxon>
        <taxon>Bacillati</taxon>
        <taxon>Actinomycetota</taxon>
        <taxon>Actinomycetes</taxon>
        <taxon>Kitasatosporales</taxon>
        <taxon>Streptomycetaceae</taxon>
        <taxon>Streptomyces</taxon>
    </lineage>
</organism>
<evidence type="ECO:0000313" key="1">
    <source>
        <dbReference type="EMBL" id="MDT0615539.1"/>
    </source>
</evidence>
<name>A0ABU3AZV8_9ACTN</name>
<dbReference type="RefSeq" id="WP_311583078.1">
    <property type="nucleotide sequence ID" value="NZ_JAVRFH010000064.1"/>
</dbReference>
<dbReference type="EMBL" id="JAVRFH010000064">
    <property type="protein sequence ID" value="MDT0615539.1"/>
    <property type="molecule type" value="Genomic_DNA"/>
</dbReference>
<keyword evidence="2" id="KW-1185">Reference proteome</keyword>
<sequence length="71" mass="8109">MDLVFYPRDSEAGQDAAVRALVHQMLAGRLTPQELAMRIHQRFSHQLPLAERLAELDDEYGIIEYGNRTLA</sequence>
<dbReference type="Proteomes" id="UP001180724">
    <property type="component" value="Unassembled WGS sequence"/>
</dbReference>
<evidence type="ECO:0000313" key="2">
    <source>
        <dbReference type="Proteomes" id="UP001180724"/>
    </source>
</evidence>